<protein>
    <submittedName>
        <fullName evidence="1">Uncharacterized protein</fullName>
    </submittedName>
</protein>
<gene>
    <name evidence="1" type="ORF">MSG_03525</name>
</gene>
<accession>A0A1Z4EL59</accession>
<evidence type="ECO:0000313" key="1">
    <source>
        <dbReference type="EMBL" id="BAX93656.1"/>
    </source>
</evidence>
<dbReference type="AlphaFoldDB" id="A0A1Z4EL59"/>
<sequence>MIAAAVVNFTRIEAVGTGNRVEDPHEPVGQPA</sequence>
<dbReference type="KEGG" id="mshg:MSG_03525"/>
<evidence type="ECO:0000313" key="2">
    <source>
        <dbReference type="Proteomes" id="UP000217736"/>
    </source>
</evidence>
<dbReference type="EMBL" id="AP018164">
    <property type="protein sequence ID" value="BAX93656.1"/>
    <property type="molecule type" value="Genomic_DNA"/>
</dbReference>
<name>A0A1Z4EL59_9MYCO</name>
<organism evidence="1 2">
    <name type="scientific">Mycobacterium shigaense</name>
    <dbReference type="NCBI Taxonomy" id="722731"/>
    <lineage>
        <taxon>Bacteria</taxon>
        <taxon>Bacillati</taxon>
        <taxon>Actinomycetota</taxon>
        <taxon>Actinomycetes</taxon>
        <taxon>Mycobacteriales</taxon>
        <taxon>Mycobacteriaceae</taxon>
        <taxon>Mycobacterium</taxon>
        <taxon>Mycobacterium simiae complex</taxon>
    </lineage>
</organism>
<keyword evidence="2" id="KW-1185">Reference proteome</keyword>
<proteinExistence type="predicted"/>
<reference evidence="2" key="1">
    <citation type="submission" date="2017-06" db="EMBL/GenBank/DDBJ databases">
        <title>Complete Genome Sequence of Mycobacterium shigaense.</title>
        <authorList>
            <person name="Fukano H."/>
            <person name="Yoshida M."/>
            <person name="Kazumi Y."/>
            <person name="Ogura Y."/>
            <person name="Mitarai S."/>
            <person name="Hayashi T."/>
            <person name="Hoshino Y."/>
        </authorList>
    </citation>
    <scope>NUCLEOTIDE SEQUENCE [LARGE SCALE GENOMIC DNA]</scope>
    <source>
        <strain evidence="2">UN-152</strain>
    </source>
</reference>
<dbReference type="Proteomes" id="UP000217736">
    <property type="component" value="Chromosome"/>
</dbReference>